<accession>A0ABN8YI99</accession>
<dbReference type="EMBL" id="OX459956">
    <property type="protein sequence ID" value="CAI9161184.1"/>
    <property type="molecule type" value="Genomic_DNA"/>
</dbReference>
<reference evidence="2" key="1">
    <citation type="submission" date="2023-04" db="EMBL/GenBank/DDBJ databases">
        <authorList>
            <consortium name="ELIXIR-Norway"/>
        </authorList>
    </citation>
    <scope>NUCLEOTIDE SEQUENCE [LARGE SCALE GENOMIC DNA]</scope>
</reference>
<feature type="region of interest" description="Disordered" evidence="1">
    <location>
        <begin position="96"/>
        <end position="156"/>
    </location>
</feature>
<proteinExistence type="predicted"/>
<organism evidence="2 3">
    <name type="scientific">Rangifer tarandus platyrhynchus</name>
    <name type="common">Svalbard reindeer</name>
    <dbReference type="NCBI Taxonomy" id="3082113"/>
    <lineage>
        <taxon>Eukaryota</taxon>
        <taxon>Metazoa</taxon>
        <taxon>Chordata</taxon>
        <taxon>Craniata</taxon>
        <taxon>Vertebrata</taxon>
        <taxon>Euteleostomi</taxon>
        <taxon>Mammalia</taxon>
        <taxon>Eutheria</taxon>
        <taxon>Laurasiatheria</taxon>
        <taxon>Artiodactyla</taxon>
        <taxon>Ruminantia</taxon>
        <taxon>Pecora</taxon>
        <taxon>Cervidae</taxon>
        <taxon>Odocoileinae</taxon>
        <taxon>Rangifer</taxon>
    </lineage>
</organism>
<gene>
    <name evidence="2" type="ORF">MRATA1EN1_LOCUS10146</name>
</gene>
<feature type="compositionally biased region" description="Basic and acidic residues" evidence="1">
    <location>
        <begin position="1"/>
        <end position="16"/>
    </location>
</feature>
<keyword evidence="3" id="KW-1185">Reference proteome</keyword>
<sequence length="156" mass="16632">MGCSEPDTRSAARDTGRNGSGGPTQLVRSALRTQRRPGPSGLWSLAVCVGGSCCRLLRWLRLSIGANGSADVHLLPLSRPPRWGTPALAELPVRLGSFPPTESGPGRAQLHRAAEPRAAAAETALSEPGRRKRRAPPWSLRSTTRGHRSETPTLCT</sequence>
<name>A0ABN8YI99_RANTA</name>
<protein>
    <submittedName>
        <fullName evidence="2">Uncharacterized protein</fullName>
    </submittedName>
</protein>
<evidence type="ECO:0000313" key="2">
    <source>
        <dbReference type="EMBL" id="CAI9161184.1"/>
    </source>
</evidence>
<evidence type="ECO:0000256" key="1">
    <source>
        <dbReference type="SAM" id="MobiDB-lite"/>
    </source>
</evidence>
<evidence type="ECO:0000313" key="3">
    <source>
        <dbReference type="Proteomes" id="UP001176941"/>
    </source>
</evidence>
<feature type="region of interest" description="Disordered" evidence="1">
    <location>
        <begin position="1"/>
        <end position="25"/>
    </location>
</feature>
<dbReference type="Proteomes" id="UP001176941">
    <property type="component" value="Chromosome 20"/>
</dbReference>